<feature type="non-terminal residue" evidence="1">
    <location>
        <position position="1"/>
    </location>
</feature>
<accession>A0A381QB14</accession>
<evidence type="ECO:0000313" key="1">
    <source>
        <dbReference type="EMBL" id="SUZ76044.1"/>
    </source>
</evidence>
<evidence type="ECO:0008006" key="2">
    <source>
        <dbReference type="Google" id="ProtNLM"/>
    </source>
</evidence>
<dbReference type="AlphaFoldDB" id="A0A381QB14"/>
<name>A0A381QB14_9ZZZZ</name>
<protein>
    <recommendedName>
        <fullName evidence="2">Phytase-like domain-containing protein</fullName>
    </recommendedName>
</protein>
<reference evidence="1" key="1">
    <citation type="submission" date="2018-05" db="EMBL/GenBank/DDBJ databases">
        <authorList>
            <person name="Lanie J.A."/>
            <person name="Ng W.-L."/>
            <person name="Kazmierczak K.M."/>
            <person name="Andrzejewski T.M."/>
            <person name="Davidsen T.M."/>
            <person name="Wayne K.J."/>
            <person name="Tettelin H."/>
            <person name="Glass J.I."/>
            <person name="Rusch D."/>
            <person name="Podicherti R."/>
            <person name="Tsui H.-C.T."/>
            <person name="Winkler M.E."/>
        </authorList>
    </citation>
    <scope>NUCLEOTIDE SEQUENCE</scope>
</reference>
<dbReference type="SUPFAM" id="SSF101898">
    <property type="entry name" value="NHL repeat"/>
    <property type="match status" value="1"/>
</dbReference>
<organism evidence="1">
    <name type="scientific">marine metagenome</name>
    <dbReference type="NCBI Taxonomy" id="408172"/>
    <lineage>
        <taxon>unclassified sequences</taxon>
        <taxon>metagenomes</taxon>
        <taxon>ecological metagenomes</taxon>
    </lineage>
</organism>
<gene>
    <name evidence="1" type="ORF">METZ01_LOCUS28898</name>
</gene>
<proteinExistence type="predicted"/>
<sequence length="295" mass="31572">VGALTLLSMGACGPVTTASLNCQSATPAISLPEELEETSGVTVSLSQPDVFWTHNDDGSVLTAIDPDGEIISRIRIRPSLTDWEDIATSSCARGKSCLYLADTGDNLERRSAGEISIRRLEEPDLASPGFRATLNQQIPELDGDVFPVRLPDGPRDIEALLVLPGEDIYVTTKGRNGPVAVYRYPPPLRPDTVTLELVQELSSGARVIPRQVTGGSVSPEGDILALRTYESLQFYEFIADKLVPIKDGNIDLRPLLEAQGEGIAIGPGGLLVLTSEAVGETPPQMNLMHCNLDAS</sequence>
<dbReference type="EMBL" id="UINC01001263">
    <property type="protein sequence ID" value="SUZ76044.1"/>
    <property type="molecule type" value="Genomic_DNA"/>
</dbReference>